<organism evidence="1">
    <name type="scientific">marine sediment metagenome</name>
    <dbReference type="NCBI Taxonomy" id="412755"/>
    <lineage>
        <taxon>unclassified sequences</taxon>
        <taxon>metagenomes</taxon>
        <taxon>ecological metagenomes</taxon>
    </lineage>
</organism>
<proteinExistence type="predicted"/>
<gene>
    <name evidence="1" type="ORF">LCGC14_2404380</name>
</gene>
<name>A0A0F9BUJ8_9ZZZZ</name>
<sequence length="61" mass="7128">MPMNMKSKIKINKKMVIKTCPLVDFCNYSKKCWDEDWKNCGVYIGATHVIKECSIKLRNSN</sequence>
<evidence type="ECO:0000313" key="1">
    <source>
        <dbReference type="EMBL" id="KKL25529.1"/>
    </source>
</evidence>
<dbReference type="AlphaFoldDB" id="A0A0F9BUJ8"/>
<reference evidence="1" key="1">
    <citation type="journal article" date="2015" name="Nature">
        <title>Complex archaea that bridge the gap between prokaryotes and eukaryotes.</title>
        <authorList>
            <person name="Spang A."/>
            <person name="Saw J.H."/>
            <person name="Jorgensen S.L."/>
            <person name="Zaremba-Niedzwiedzka K."/>
            <person name="Martijn J."/>
            <person name="Lind A.E."/>
            <person name="van Eijk R."/>
            <person name="Schleper C."/>
            <person name="Guy L."/>
            <person name="Ettema T.J."/>
        </authorList>
    </citation>
    <scope>NUCLEOTIDE SEQUENCE</scope>
</reference>
<comment type="caution">
    <text evidence="1">The sequence shown here is derived from an EMBL/GenBank/DDBJ whole genome shotgun (WGS) entry which is preliminary data.</text>
</comment>
<dbReference type="EMBL" id="LAZR01036181">
    <property type="protein sequence ID" value="KKL25529.1"/>
    <property type="molecule type" value="Genomic_DNA"/>
</dbReference>
<protein>
    <submittedName>
        <fullName evidence="1">Uncharacterized protein</fullName>
    </submittedName>
</protein>
<accession>A0A0F9BUJ8</accession>